<dbReference type="Pfam" id="PF03966">
    <property type="entry name" value="Trm112p"/>
    <property type="match status" value="1"/>
</dbReference>
<dbReference type="Gene3D" id="2.20.25.10">
    <property type="match status" value="1"/>
</dbReference>
<dbReference type="PANTHER" id="PTHR12773">
    <property type="entry name" value="UPF0315 PROTEIN-RELATED"/>
    <property type="match status" value="1"/>
</dbReference>
<dbReference type="SUPFAM" id="SSF158997">
    <property type="entry name" value="Trm112p-like"/>
    <property type="match status" value="1"/>
</dbReference>
<evidence type="ECO:0000256" key="3">
    <source>
        <dbReference type="ARBA" id="ARBA00030516"/>
    </source>
</evidence>
<dbReference type="EMBL" id="CATQJA010002560">
    <property type="protein sequence ID" value="CAJ0571392.1"/>
    <property type="molecule type" value="Genomic_DNA"/>
</dbReference>
<dbReference type="CDD" id="cd21089">
    <property type="entry name" value="Trm112-like"/>
    <property type="match status" value="1"/>
</dbReference>
<dbReference type="GO" id="GO:0070476">
    <property type="term" value="P:rRNA (guanine-N7)-methylation"/>
    <property type="evidence" value="ECO:0007669"/>
    <property type="project" value="TreeGrafter"/>
</dbReference>
<dbReference type="PANTHER" id="PTHR12773:SF0">
    <property type="entry name" value="MULTIFUNCTIONAL METHYLTRANSFERASE SUBUNIT TRM112-LIKE PROTEIN"/>
    <property type="match status" value="1"/>
</dbReference>
<gene>
    <name evidence="4" type="ORF">MSPICULIGERA_LOCUS9801</name>
</gene>
<sequence length="123" mass="13981">MKLLTHNFLSSRFLKNVSSGYPLILRAAVKEEREVDFEPEFVQNIVPKLDYGALVAAADAIGEEGLPKELPEGWQEKEDVLKKLHHLLVRIEVIEGELECPESHRVFPIKDGIPNMLCQEDEC</sequence>
<evidence type="ECO:0000313" key="4">
    <source>
        <dbReference type="EMBL" id="CAJ0571392.1"/>
    </source>
</evidence>
<dbReference type="Proteomes" id="UP001177023">
    <property type="component" value="Unassembled WGS sequence"/>
</dbReference>
<evidence type="ECO:0000256" key="1">
    <source>
        <dbReference type="ARBA" id="ARBA00007980"/>
    </source>
</evidence>
<reference evidence="4" key="1">
    <citation type="submission" date="2023-06" db="EMBL/GenBank/DDBJ databases">
        <authorList>
            <person name="Delattre M."/>
        </authorList>
    </citation>
    <scope>NUCLEOTIDE SEQUENCE</scope>
    <source>
        <strain evidence="4">AF72</strain>
    </source>
</reference>
<proteinExistence type="inferred from homology"/>
<dbReference type="InterPro" id="IPR005651">
    <property type="entry name" value="Trm112-like"/>
</dbReference>
<feature type="non-terminal residue" evidence="4">
    <location>
        <position position="123"/>
    </location>
</feature>
<evidence type="ECO:0000256" key="2">
    <source>
        <dbReference type="ARBA" id="ARBA00019989"/>
    </source>
</evidence>
<keyword evidence="5" id="KW-1185">Reference proteome</keyword>
<accession>A0AA36FX99</accession>
<protein>
    <recommendedName>
        <fullName evidence="2">Multifunctional methyltransferase subunit TRM112-like protein</fullName>
    </recommendedName>
    <alternativeName>
        <fullName evidence="3">tRNA methyltransferase 112 homolog</fullName>
    </alternativeName>
</protein>
<dbReference type="GO" id="GO:0030488">
    <property type="term" value="P:tRNA methylation"/>
    <property type="evidence" value="ECO:0007669"/>
    <property type="project" value="TreeGrafter"/>
</dbReference>
<comment type="caution">
    <text evidence="4">The sequence shown here is derived from an EMBL/GenBank/DDBJ whole genome shotgun (WGS) entry which is preliminary data.</text>
</comment>
<comment type="similarity">
    <text evidence="1">Belongs to the TRM112 family.</text>
</comment>
<dbReference type="AlphaFoldDB" id="A0AA36FX99"/>
<dbReference type="InterPro" id="IPR039127">
    <property type="entry name" value="Trm112"/>
</dbReference>
<dbReference type="GO" id="GO:0046982">
    <property type="term" value="F:protein heterodimerization activity"/>
    <property type="evidence" value="ECO:0007669"/>
    <property type="project" value="InterPro"/>
</dbReference>
<organism evidence="4 5">
    <name type="scientific">Mesorhabditis spiculigera</name>
    <dbReference type="NCBI Taxonomy" id="96644"/>
    <lineage>
        <taxon>Eukaryota</taxon>
        <taxon>Metazoa</taxon>
        <taxon>Ecdysozoa</taxon>
        <taxon>Nematoda</taxon>
        <taxon>Chromadorea</taxon>
        <taxon>Rhabditida</taxon>
        <taxon>Rhabditina</taxon>
        <taxon>Rhabditomorpha</taxon>
        <taxon>Rhabditoidea</taxon>
        <taxon>Rhabditidae</taxon>
        <taxon>Mesorhabditinae</taxon>
        <taxon>Mesorhabditis</taxon>
    </lineage>
</organism>
<name>A0AA36FX99_9BILA</name>
<evidence type="ECO:0000313" key="5">
    <source>
        <dbReference type="Proteomes" id="UP001177023"/>
    </source>
</evidence>